<dbReference type="PANTHER" id="PTHR40068">
    <property type="entry name" value="TRANSCRIPTION REPRESSOR NIAR-RELATED"/>
    <property type="match status" value="1"/>
</dbReference>
<dbReference type="PIRSF" id="PIRSF037847">
    <property type="entry name" value="NiaR"/>
    <property type="match status" value="1"/>
</dbReference>
<evidence type="ECO:0000259" key="1">
    <source>
        <dbReference type="Pfam" id="PF02829"/>
    </source>
</evidence>
<dbReference type="EMBL" id="CP069362">
    <property type="protein sequence ID" value="WGS64838.1"/>
    <property type="molecule type" value="Genomic_DNA"/>
</dbReference>
<dbReference type="InterPro" id="IPR026043">
    <property type="entry name" value="NadR"/>
</dbReference>
<dbReference type="Proteomes" id="UP001232493">
    <property type="component" value="Chromosome"/>
</dbReference>
<dbReference type="InterPro" id="IPR035922">
    <property type="entry name" value="3H_dom_sf"/>
</dbReference>
<keyword evidence="4" id="KW-1185">Reference proteome</keyword>
<dbReference type="Pfam" id="PF02829">
    <property type="entry name" value="3H"/>
    <property type="match status" value="1"/>
</dbReference>
<dbReference type="InterPro" id="IPR013196">
    <property type="entry name" value="HTH_11"/>
</dbReference>
<gene>
    <name evidence="3" type="ORF">JRV97_10855</name>
</gene>
<dbReference type="SUPFAM" id="SSF46785">
    <property type="entry name" value="Winged helix' DNA-binding domain"/>
    <property type="match status" value="1"/>
</dbReference>
<dbReference type="Gene3D" id="3.30.1340.20">
    <property type="entry name" value="3H domain"/>
    <property type="match status" value="1"/>
</dbReference>
<name>A0ABY8PQN6_9BACT</name>
<dbReference type="InterPro" id="IPR004173">
    <property type="entry name" value="3H_domain"/>
</dbReference>
<dbReference type="InterPro" id="IPR036390">
    <property type="entry name" value="WH_DNA-bd_sf"/>
</dbReference>
<feature type="domain" description="Helix-turn-helix type 11" evidence="2">
    <location>
        <begin position="4"/>
        <end position="56"/>
    </location>
</feature>
<dbReference type="InterPro" id="IPR036388">
    <property type="entry name" value="WH-like_DNA-bd_sf"/>
</dbReference>
<dbReference type="Gene3D" id="1.10.10.10">
    <property type="entry name" value="Winged helix-like DNA-binding domain superfamily/Winged helix DNA-binding domain"/>
    <property type="match status" value="1"/>
</dbReference>
<feature type="domain" description="3H" evidence="1">
    <location>
        <begin position="67"/>
        <end position="160"/>
    </location>
</feature>
<organism evidence="3 4">
    <name type="scientific">Marinitoga aeolica</name>
    <dbReference type="NCBI Taxonomy" id="2809031"/>
    <lineage>
        <taxon>Bacteria</taxon>
        <taxon>Thermotogati</taxon>
        <taxon>Thermotogota</taxon>
        <taxon>Thermotogae</taxon>
        <taxon>Petrotogales</taxon>
        <taxon>Petrotogaceae</taxon>
        <taxon>Marinitoga</taxon>
    </lineage>
</organism>
<evidence type="ECO:0000313" key="4">
    <source>
        <dbReference type="Proteomes" id="UP001232493"/>
    </source>
</evidence>
<evidence type="ECO:0000313" key="3">
    <source>
        <dbReference type="EMBL" id="WGS64838.1"/>
    </source>
</evidence>
<protein>
    <submittedName>
        <fullName evidence="3">Transcription repressor NadR</fullName>
    </submittedName>
</protein>
<accession>A0ABY8PQN6</accession>
<evidence type="ECO:0000259" key="2">
    <source>
        <dbReference type="Pfam" id="PF08279"/>
    </source>
</evidence>
<reference evidence="3 4" key="1">
    <citation type="submission" date="2021-02" db="EMBL/GenBank/DDBJ databases">
        <title>Characterization of Marinitoga sp. nov. str. BP5-C20A.</title>
        <authorList>
            <person name="Erauso G."/>
            <person name="Postec A."/>
        </authorList>
    </citation>
    <scope>NUCLEOTIDE SEQUENCE [LARGE SCALE GENOMIC DNA]</scope>
    <source>
        <strain evidence="3 4">BP5-C20A</strain>
    </source>
</reference>
<dbReference type="PANTHER" id="PTHR40068:SF1">
    <property type="entry name" value="TRANSCRIPTION REPRESSOR NIAR-RELATED"/>
    <property type="match status" value="1"/>
</dbReference>
<dbReference type="Pfam" id="PF08279">
    <property type="entry name" value="HTH_11"/>
    <property type="match status" value="1"/>
</dbReference>
<proteinExistence type="predicted"/>
<sequence length="165" mass="18777">MEKKNKILRILMDSEEPIKGKVLAEKIGVSRQMIIQYISKLKTEGHKIASTRDGYILEREKGIRKMIAVKHSSNEIEDELFSIVNAGGTVLDVIVEHPLYGEIKGRIDVKTVNDVIKFMSLLKTTHATPLLELSEGIHIHTIEVKDEKTFEEVKKAIKKYLILDL</sequence>
<dbReference type="SUPFAM" id="SSF75500">
    <property type="entry name" value="Putative transcriptional regulator TM1602, C-terminal domain"/>
    <property type="match status" value="1"/>
</dbReference>
<dbReference type="RefSeq" id="WP_280998792.1">
    <property type="nucleotide sequence ID" value="NZ_CP069362.1"/>
</dbReference>